<reference evidence="8 9" key="1">
    <citation type="submission" date="2018-07" db="EMBL/GenBank/DDBJ databases">
        <title>Genomic Encyclopedia of Type Strains, Phase IV (KMG-IV): sequencing the most valuable type-strain genomes for metagenomic binning, comparative biology and taxonomic classification.</title>
        <authorList>
            <person name="Goeker M."/>
        </authorList>
    </citation>
    <scope>NUCLEOTIDE SEQUENCE [LARGE SCALE GENOMIC DNA]</scope>
    <source>
        <strain evidence="8 9">DSM 21634</strain>
    </source>
</reference>
<proteinExistence type="predicted"/>
<evidence type="ECO:0000256" key="5">
    <source>
        <dbReference type="ARBA" id="ARBA00022989"/>
    </source>
</evidence>
<dbReference type="Gene3D" id="1.10.1760.20">
    <property type="match status" value="1"/>
</dbReference>
<feature type="transmembrane region" description="Helical" evidence="7">
    <location>
        <begin position="43"/>
        <end position="65"/>
    </location>
</feature>
<keyword evidence="4 7" id="KW-0812">Transmembrane</keyword>
<evidence type="ECO:0000256" key="7">
    <source>
        <dbReference type="SAM" id="Phobius"/>
    </source>
</evidence>
<organism evidence="8 9">
    <name type="scientific">Pseudorhodoferax soli</name>
    <dbReference type="NCBI Taxonomy" id="545864"/>
    <lineage>
        <taxon>Bacteria</taxon>
        <taxon>Pseudomonadati</taxon>
        <taxon>Pseudomonadota</taxon>
        <taxon>Betaproteobacteria</taxon>
        <taxon>Burkholderiales</taxon>
        <taxon>Comamonadaceae</taxon>
    </lineage>
</organism>
<evidence type="ECO:0000313" key="9">
    <source>
        <dbReference type="Proteomes" id="UP000252884"/>
    </source>
</evidence>
<dbReference type="RefSeq" id="WP_114472783.1">
    <property type="nucleotide sequence ID" value="NZ_QPJK01000021.1"/>
</dbReference>
<comment type="caution">
    <text evidence="8">The sequence shown here is derived from an EMBL/GenBank/DDBJ whole genome shotgun (WGS) entry which is preliminary data.</text>
</comment>
<dbReference type="Pfam" id="PF01891">
    <property type="entry name" value="CbiM"/>
    <property type="match status" value="1"/>
</dbReference>
<evidence type="ECO:0000256" key="4">
    <source>
        <dbReference type="ARBA" id="ARBA00022692"/>
    </source>
</evidence>
<protein>
    <submittedName>
        <fullName evidence="8">Cobalt uptake protein with substrate-specific transmembrane region</fullName>
    </submittedName>
</protein>
<dbReference type="AlphaFoldDB" id="A0A368X5M5"/>
<feature type="transmembrane region" description="Helical" evidence="7">
    <location>
        <begin position="151"/>
        <end position="172"/>
    </location>
</feature>
<evidence type="ECO:0000256" key="3">
    <source>
        <dbReference type="ARBA" id="ARBA00022475"/>
    </source>
</evidence>
<name>A0A368X5M5_9BURK</name>
<evidence type="ECO:0000313" key="8">
    <source>
        <dbReference type="EMBL" id="RCW63115.1"/>
    </source>
</evidence>
<dbReference type="InterPro" id="IPR002751">
    <property type="entry name" value="CbiM/NikMN"/>
</dbReference>
<feature type="transmembrane region" description="Helical" evidence="7">
    <location>
        <begin position="12"/>
        <end position="31"/>
    </location>
</feature>
<dbReference type="GO" id="GO:0005886">
    <property type="term" value="C:plasma membrane"/>
    <property type="evidence" value="ECO:0007669"/>
    <property type="project" value="UniProtKB-SubCell"/>
</dbReference>
<dbReference type="Proteomes" id="UP000252884">
    <property type="component" value="Unassembled WGS sequence"/>
</dbReference>
<comment type="subcellular location">
    <subcellularLocation>
        <location evidence="1">Cell membrane</location>
        <topology evidence="1">Multi-pass membrane protein</topology>
    </subcellularLocation>
</comment>
<keyword evidence="5 7" id="KW-1133">Transmembrane helix</keyword>
<keyword evidence="9" id="KW-1185">Reference proteome</keyword>
<evidence type="ECO:0000256" key="1">
    <source>
        <dbReference type="ARBA" id="ARBA00004651"/>
    </source>
</evidence>
<dbReference type="EMBL" id="QPJK01000021">
    <property type="protein sequence ID" value="RCW63115.1"/>
    <property type="molecule type" value="Genomic_DNA"/>
</dbReference>
<keyword evidence="3" id="KW-1003">Cell membrane</keyword>
<evidence type="ECO:0000256" key="2">
    <source>
        <dbReference type="ARBA" id="ARBA00022448"/>
    </source>
</evidence>
<gene>
    <name evidence="8" type="ORF">DES41_12138</name>
</gene>
<feature type="transmembrane region" description="Helical" evidence="7">
    <location>
        <begin position="77"/>
        <end position="106"/>
    </location>
</feature>
<dbReference type="OrthoDB" id="4710659at2"/>
<dbReference type="GO" id="GO:0000041">
    <property type="term" value="P:transition metal ion transport"/>
    <property type="evidence" value="ECO:0007669"/>
    <property type="project" value="InterPro"/>
</dbReference>
<keyword evidence="6 7" id="KW-0472">Membrane</keyword>
<evidence type="ECO:0000256" key="6">
    <source>
        <dbReference type="ARBA" id="ARBA00023136"/>
    </source>
</evidence>
<feature type="transmembrane region" description="Helical" evidence="7">
    <location>
        <begin position="112"/>
        <end position="130"/>
    </location>
</feature>
<accession>A0A368X5M5</accession>
<feature type="transmembrane region" description="Helical" evidence="7">
    <location>
        <begin position="184"/>
        <end position="209"/>
    </location>
</feature>
<keyword evidence="2" id="KW-0813">Transport</keyword>
<sequence length="229" mass="24265">MHIEPGVVDGAKIVLSYATATAAFGLTAWMARQDARADARRGGWPALLARSPLTSLAVFCFFEVFPHEPVGVSEVHLVLGSTLLLLFGAGATAIGLAAGLLAQGLFFAPADLPQYGMNVTTLLVPLYAIHQLARRIIPARTAYVDIRYRQALALSLTYQGGIVLWVAFWALYGHGVGAETLAEVGRFGAAYLGVVLLEPLVDLGVLWGAKALAGLTRGRLFTARLHAAA</sequence>